<dbReference type="GO" id="GO:0042781">
    <property type="term" value="F:3'-tRNA processing endoribonuclease activity"/>
    <property type="evidence" value="ECO:0007669"/>
    <property type="project" value="TreeGrafter"/>
</dbReference>
<evidence type="ECO:0000256" key="4">
    <source>
        <dbReference type="ARBA" id="ARBA00022759"/>
    </source>
</evidence>
<dbReference type="EC" id="3.1.26.5" evidence="7 8"/>
<dbReference type="InterPro" id="IPR020568">
    <property type="entry name" value="Ribosomal_Su5_D2-typ_SF"/>
</dbReference>
<evidence type="ECO:0000256" key="1">
    <source>
        <dbReference type="ARBA" id="ARBA00002663"/>
    </source>
</evidence>
<dbReference type="EMBL" id="CAADFG010000088">
    <property type="protein sequence ID" value="VFJ95554.1"/>
    <property type="molecule type" value="Genomic_DNA"/>
</dbReference>
<evidence type="ECO:0000256" key="3">
    <source>
        <dbReference type="ARBA" id="ARBA00022722"/>
    </source>
</evidence>
<evidence type="ECO:0000313" key="9">
    <source>
        <dbReference type="EMBL" id="VFJ95554.1"/>
    </source>
</evidence>
<evidence type="ECO:0000313" key="10">
    <source>
        <dbReference type="EMBL" id="VFJ96362.1"/>
    </source>
</evidence>
<dbReference type="EMBL" id="CAADFJ010000085">
    <property type="protein sequence ID" value="VFK02246.1"/>
    <property type="molecule type" value="Genomic_DNA"/>
</dbReference>
<dbReference type="InterPro" id="IPR020539">
    <property type="entry name" value="RNase_P_CS"/>
</dbReference>
<dbReference type="InterPro" id="IPR000100">
    <property type="entry name" value="RNase_P"/>
</dbReference>
<dbReference type="Gene3D" id="3.30.230.10">
    <property type="match status" value="1"/>
</dbReference>
<comment type="similarity">
    <text evidence="7">Belongs to the RnpA family.</text>
</comment>
<dbReference type="PANTHER" id="PTHR33992">
    <property type="entry name" value="RIBONUCLEASE P PROTEIN COMPONENT"/>
    <property type="match status" value="1"/>
</dbReference>
<dbReference type="GO" id="GO:0030677">
    <property type="term" value="C:ribonuclease P complex"/>
    <property type="evidence" value="ECO:0007669"/>
    <property type="project" value="TreeGrafter"/>
</dbReference>
<dbReference type="GO" id="GO:0000049">
    <property type="term" value="F:tRNA binding"/>
    <property type="evidence" value="ECO:0007669"/>
    <property type="project" value="UniProtKB-UniRule"/>
</dbReference>
<keyword evidence="2 7" id="KW-0819">tRNA processing</keyword>
<accession>A0A450USK5</accession>
<evidence type="ECO:0000256" key="7">
    <source>
        <dbReference type="HAMAP-Rule" id="MF_00227"/>
    </source>
</evidence>
<dbReference type="EMBL" id="CAADFI010000090">
    <property type="protein sequence ID" value="VFJ96362.1"/>
    <property type="molecule type" value="Genomic_DNA"/>
</dbReference>
<keyword evidence="4 7" id="KW-0255">Endonuclease</keyword>
<gene>
    <name evidence="7" type="primary">rnpA</name>
    <name evidence="9" type="ORF">BECKH772A_GA0070896_100888</name>
    <name evidence="10" type="ORF">BECKH772B_GA0070898_100908</name>
    <name evidence="11" type="ORF">BECKH772C_GA0070978_100858</name>
</gene>
<evidence type="ECO:0000256" key="2">
    <source>
        <dbReference type="ARBA" id="ARBA00022694"/>
    </source>
</evidence>
<name>A0A450USK5_9GAMM</name>
<keyword evidence="6 7" id="KW-0694">RNA-binding</keyword>
<evidence type="ECO:0000313" key="11">
    <source>
        <dbReference type="EMBL" id="VFK02246.1"/>
    </source>
</evidence>
<dbReference type="InterPro" id="IPR014721">
    <property type="entry name" value="Ribsml_uS5_D2-typ_fold_subgr"/>
</dbReference>
<comment type="function">
    <text evidence="1 7">RNaseP catalyzes the removal of the 5'-leader sequence from pre-tRNA to produce the mature 5'-terminus. It can also cleave other RNA substrates such as 4.5S RNA. The protein component plays an auxiliary but essential role in vivo by binding to the 5'-leader sequence and broadening the substrate specificity of the ribozyme.</text>
</comment>
<evidence type="ECO:0000256" key="6">
    <source>
        <dbReference type="ARBA" id="ARBA00022884"/>
    </source>
</evidence>
<dbReference type="NCBIfam" id="TIGR00188">
    <property type="entry name" value="rnpA"/>
    <property type="match status" value="1"/>
</dbReference>
<dbReference type="PROSITE" id="PS00648">
    <property type="entry name" value="RIBONUCLEASE_P"/>
    <property type="match status" value="1"/>
</dbReference>
<dbReference type="PANTHER" id="PTHR33992:SF1">
    <property type="entry name" value="RIBONUCLEASE P PROTEIN COMPONENT"/>
    <property type="match status" value="1"/>
</dbReference>
<dbReference type="HAMAP" id="MF_00227">
    <property type="entry name" value="RNase_P"/>
    <property type="match status" value="1"/>
</dbReference>
<evidence type="ECO:0000256" key="5">
    <source>
        <dbReference type="ARBA" id="ARBA00022801"/>
    </source>
</evidence>
<dbReference type="GO" id="GO:0004526">
    <property type="term" value="F:ribonuclease P activity"/>
    <property type="evidence" value="ECO:0007669"/>
    <property type="project" value="UniProtKB-UniRule"/>
</dbReference>
<dbReference type="AlphaFoldDB" id="A0A450USK5"/>
<keyword evidence="5 7" id="KW-0378">Hydrolase</keyword>
<dbReference type="SUPFAM" id="SSF54211">
    <property type="entry name" value="Ribosomal protein S5 domain 2-like"/>
    <property type="match status" value="1"/>
</dbReference>
<protein>
    <recommendedName>
        <fullName evidence="7 8">Ribonuclease P protein component</fullName>
        <shortName evidence="7">RNase P protein</shortName>
        <shortName evidence="7">RNaseP protein</shortName>
        <ecNumber evidence="7 8">3.1.26.5</ecNumber>
    </recommendedName>
    <alternativeName>
        <fullName evidence="7">Protein C5</fullName>
    </alternativeName>
</protein>
<evidence type="ECO:0000256" key="8">
    <source>
        <dbReference type="NCBIfam" id="TIGR00188"/>
    </source>
</evidence>
<proteinExistence type="inferred from homology"/>
<organism evidence="9">
    <name type="scientific">Candidatus Kentrum eta</name>
    <dbReference type="NCBI Taxonomy" id="2126337"/>
    <lineage>
        <taxon>Bacteria</taxon>
        <taxon>Pseudomonadati</taxon>
        <taxon>Pseudomonadota</taxon>
        <taxon>Gammaproteobacteria</taxon>
        <taxon>Candidatus Kentrum</taxon>
    </lineage>
</organism>
<comment type="subunit">
    <text evidence="7">Consists of a catalytic RNA component (M1 or rnpB) and a protein subunit.</text>
</comment>
<reference evidence="9" key="1">
    <citation type="submission" date="2019-02" db="EMBL/GenBank/DDBJ databases">
        <authorList>
            <person name="Gruber-Vodicka R. H."/>
            <person name="Seah K. B. B."/>
        </authorList>
    </citation>
    <scope>NUCLEOTIDE SEQUENCE</scope>
    <source>
        <strain evidence="11">BECK_SA2B12</strain>
        <strain evidence="9">BECK_SA2B15</strain>
        <strain evidence="10">BECK_SA2B20</strain>
    </source>
</reference>
<dbReference type="Pfam" id="PF00825">
    <property type="entry name" value="Ribonuclease_P"/>
    <property type="match status" value="1"/>
</dbReference>
<keyword evidence="3 7" id="KW-0540">Nuclease</keyword>
<dbReference type="GO" id="GO:0001682">
    <property type="term" value="P:tRNA 5'-leader removal"/>
    <property type="evidence" value="ECO:0007669"/>
    <property type="project" value="UniProtKB-UniRule"/>
</dbReference>
<sequence>MRSTRARYRFPSGLRLRRKRDYGRVFENPRRSADRAVTVLAISNGLDIPRLGLAISKRWLPRAVARNRAKRLIRESFRTHQQQLQGLDVVVISRSAIAGIETADFSRALERHWKRIRHLTRHSRNQNAP</sequence>
<comment type="catalytic activity">
    <reaction evidence="7">
        <text>Endonucleolytic cleavage of RNA, removing 5'-extranucleotides from tRNA precursor.</text>
        <dbReference type="EC" id="3.1.26.5"/>
    </reaction>
</comment>